<gene>
    <name evidence="1" type="ORF">HXK09_00995</name>
</gene>
<accession>A0A929RMP5</accession>
<reference evidence="1" key="1">
    <citation type="submission" date="2020-04" db="EMBL/GenBank/DDBJ databases">
        <title>Deep metagenomics examines the oral microbiome during advanced dental caries in children, revealing novel taxa and co-occurrences with host molecules.</title>
        <authorList>
            <person name="Baker J.L."/>
            <person name="Morton J.T."/>
            <person name="Dinis M."/>
            <person name="Alvarez R."/>
            <person name="Tran N.C."/>
            <person name="Knight R."/>
            <person name="Edlund A."/>
        </authorList>
    </citation>
    <scope>NUCLEOTIDE SEQUENCE</scope>
    <source>
        <strain evidence="1">JCVI_30_bin.13</strain>
    </source>
</reference>
<dbReference type="Proteomes" id="UP000759246">
    <property type="component" value="Unassembled WGS sequence"/>
</dbReference>
<protein>
    <submittedName>
        <fullName evidence="1">Uncharacterized protein</fullName>
    </submittedName>
</protein>
<evidence type="ECO:0000313" key="2">
    <source>
        <dbReference type="Proteomes" id="UP000759246"/>
    </source>
</evidence>
<name>A0A929RMP5_9ACTO</name>
<evidence type="ECO:0000313" key="1">
    <source>
        <dbReference type="EMBL" id="MBF0965747.1"/>
    </source>
</evidence>
<dbReference type="EMBL" id="JABZGF010000009">
    <property type="protein sequence ID" value="MBF0965747.1"/>
    <property type="molecule type" value="Genomic_DNA"/>
</dbReference>
<organism evidence="1 2">
    <name type="scientific">Actinomyces bouchesdurhonensis</name>
    <dbReference type="NCBI Taxonomy" id="1852361"/>
    <lineage>
        <taxon>Bacteria</taxon>
        <taxon>Bacillati</taxon>
        <taxon>Actinomycetota</taxon>
        <taxon>Actinomycetes</taxon>
        <taxon>Actinomycetales</taxon>
        <taxon>Actinomycetaceae</taxon>
        <taxon>Actinomyces</taxon>
    </lineage>
</organism>
<proteinExistence type="predicted"/>
<sequence length="543" mass="59522">MRYAYFDSEITGVDEEGMPIFDRAENSEMLALIFAKLITNGVLAQPANCFQVLAASDSGLAVKVQPGFGMINGRFAYETATTTLTLEAAPTQYGRIDRVVLRCNYLERLIELTVKTGTPAASPQAPELLQPASGDYYELGLATIQVAANQTALSQSAITDTRADSSACGYVTQLIDHLDTKVFFAQFNQFYAEFVEKGNQSYDKFQRTQRDAFNQWFANVKGQLDDNAAGHLQNQADEHEDRLAALEHMLIKNQITAPIATDDDLLIIRLADGTGTKNIKVADLRKVLVGGHSGLEAGVKANSESIKILNGRTEILGLPGAGLKNSIWRGAYLGDRITAAQSAAIRDGSFKDLWLGDYWTIGDMNYRIMHFDYWYQPEALNRTHHVVVVPDKAFYNAQMNPTNVTTGGYISSAMRASNLNSAKTTIKNAFGSDHILRYYELLTVLVRDGRSTGWSMFDTDIELMSERMVYGASAEGSGCNVGSAKSQLAGFAVRGDLGFLRQYGFWLRDVSSATAFCLVGDRGEATASSASYSHGVRPSFPIY</sequence>
<comment type="caution">
    <text evidence="1">The sequence shown here is derived from an EMBL/GenBank/DDBJ whole genome shotgun (WGS) entry which is preliminary data.</text>
</comment>
<dbReference type="AlphaFoldDB" id="A0A929RMP5"/>